<evidence type="ECO:0000313" key="10">
    <source>
        <dbReference type="Proteomes" id="UP000263957"/>
    </source>
</evidence>
<dbReference type="SUPFAM" id="SSF81593">
    <property type="entry name" value="Nucleotidyltransferase substrate binding subunit/domain"/>
    <property type="match status" value="1"/>
</dbReference>
<dbReference type="GO" id="GO:0000820">
    <property type="term" value="P:regulation of glutamine family amino acid metabolic process"/>
    <property type="evidence" value="ECO:0007669"/>
    <property type="project" value="TreeGrafter"/>
</dbReference>
<dbReference type="SUPFAM" id="SSF81301">
    <property type="entry name" value="Nucleotidyltransferase"/>
    <property type="match status" value="1"/>
</dbReference>
<keyword evidence="5" id="KW-0460">Magnesium</keyword>
<evidence type="ECO:0000256" key="2">
    <source>
        <dbReference type="ARBA" id="ARBA00022695"/>
    </source>
</evidence>
<evidence type="ECO:0000313" key="9">
    <source>
        <dbReference type="EMBL" id="HBQ48351.1"/>
    </source>
</evidence>
<keyword evidence="4" id="KW-0067">ATP-binding</keyword>
<sequence length="235" mass="26444">IFAVALGKMGAYELNYSSDIDICVFYEPGVFMAGDYEAGETAQRIARDIVRIMQELTGDGYVFRTDLRLRPDPSSTPLAVSTRMADLYYESVGQNWERMVWIKGRPTAGDRESAARFLKILSPFVWRRNLDYWAIGDIQAIKRMINSKVGRADFETVSPDVKLGPGGIREIEFFAQTQQLILGGRQPELRDNSTLGALAALTKAGVVEPDTADELNTAYLALRNLEHRVQMRRDE</sequence>
<dbReference type="Gene3D" id="3.30.460.10">
    <property type="entry name" value="Beta Polymerase, domain 2"/>
    <property type="match status" value="1"/>
</dbReference>
<keyword evidence="1 9" id="KW-0808">Transferase</keyword>
<dbReference type="Gene3D" id="1.20.120.330">
    <property type="entry name" value="Nucleotidyltransferases domain 2"/>
    <property type="match status" value="1"/>
</dbReference>
<dbReference type="InterPro" id="IPR013546">
    <property type="entry name" value="PII_UdlTrfase/GS_AdlTrfase"/>
</dbReference>
<evidence type="ECO:0000256" key="4">
    <source>
        <dbReference type="ARBA" id="ARBA00022840"/>
    </source>
</evidence>
<feature type="non-terminal residue" evidence="9">
    <location>
        <position position="1"/>
    </location>
</feature>
<dbReference type="EMBL" id="DOGS01000116">
    <property type="protein sequence ID" value="HBQ48351.1"/>
    <property type="molecule type" value="Genomic_DNA"/>
</dbReference>
<feature type="domain" description="PII-uridylyltransferase/Glutamine-synthetase adenylyltransferase" evidence="8">
    <location>
        <begin position="140"/>
        <end position="234"/>
    </location>
</feature>
<dbReference type="PANTHER" id="PTHR30621">
    <property type="entry name" value="GLUTAMINE SYNTHETASE ADENYLYLTRANSFERASE"/>
    <property type="match status" value="1"/>
</dbReference>
<keyword evidence="6" id="KW-0511">Multifunctional enzyme</keyword>
<organism evidence="9 10">
    <name type="scientific">Hyphomonas atlantica</name>
    <dbReference type="NCBI Taxonomy" id="1280948"/>
    <lineage>
        <taxon>Bacteria</taxon>
        <taxon>Pseudomonadati</taxon>
        <taxon>Pseudomonadota</taxon>
        <taxon>Alphaproteobacteria</taxon>
        <taxon>Hyphomonadales</taxon>
        <taxon>Hyphomonadaceae</taxon>
        <taxon>Hyphomonas</taxon>
    </lineage>
</organism>
<evidence type="ECO:0000256" key="5">
    <source>
        <dbReference type="ARBA" id="ARBA00022842"/>
    </source>
</evidence>
<evidence type="ECO:0000256" key="6">
    <source>
        <dbReference type="ARBA" id="ARBA00023268"/>
    </source>
</evidence>
<protein>
    <submittedName>
        <fullName evidence="9">Glutamine-synthetase adenylyltransferase</fullName>
    </submittedName>
</protein>
<evidence type="ECO:0000259" key="8">
    <source>
        <dbReference type="Pfam" id="PF08335"/>
    </source>
</evidence>
<accession>A0A356W3X6</accession>
<dbReference type="InterPro" id="IPR005190">
    <property type="entry name" value="GlnE_rpt_dom"/>
</dbReference>
<dbReference type="GO" id="GO:0005829">
    <property type="term" value="C:cytosol"/>
    <property type="evidence" value="ECO:0007669"/>
    <property type="project" value="TreeGrafter"/>
</dbReference>
<dbReference type="AlphaFoldDB" id="A0A356W3X6"/>
<proteinExistence type="predicted"/>
<keyword evidence="3" id="KW-0547">Nucleotide-binding</keyword>
<dbReference type="Proteomes" id="UP000263957">
    <property type="component" value="Unassembled WGS sequence"/>
</dbReference>
<evidence type="ECO:0000259" key="7">
    <source>
        <dbReference type="Pfam" id="PF03710"/>
    </source>
</evidence>
<dbReference type="InterPro" id="IPR043519">
    <property type="entry name" value="NT_sf"/>
</dbReference>
<feature type="non-terminal residue" evidence="9">
    <location>
        <position position="235"/>
    </location>
</feature>
<dbReference type="GO" id="GO:0008882">
    <property type="term" value="F:[glutamate-ammonia-ligase] adenylyltransferase activity"/>
    <property type="evidence" value="ECO:0007669"/>
    <property type="project" value="InterPro"/>
</dbReference>
<comment type="caution">
    <text evidence="9">The sequence shown here is derived from an EMBL/GenBank/DDBJ whole genome shotgun (WGS) entry which is preliminary data.</text>
</comment>
<feature type="domain" description="Glutamate-ammonia ligase adenylyltransferase repeated" evidence="7">
    <location>
        <begin position="2"/>
        <end position="119"/>
    </location>
</feature>
<evidence type="ECO:0000256" key="3">
    <source>
        <dbReference type="ARBA" id="ARBA00022741"/>
    </source>
</evidence>
<dbReference type="Pfam" id="PF08335">
    <property type="entry name" value="GlnD_UR_UTase"/>
    <property type="match status" value="1"/>
</dbReference>
<gene>
    <name evidence="9" type="ORF">DD728_05625</name>
</gene>
<evidence type="ECO:0000256" key="1">
    <source>
        <dbReference type="ARBA" id="ARBA00022679"/>
    </source>
</evidence>
<dbReference type="PANTHER" id="PTHR30621:SF0">
    <property type="entry name" value="BIFUNCTIONAL GLUTAMINE SYNTHETASE ADENYLYLTRANSFERASE_ADENYLYL-REMOVING ENZYME"/>
    <property type="match status" value="1"/>
</dbReference>
<dbReference type="GO" id="GO:0005524">
    <property type="term" value="F:ATP binding"/>
    <property type="evidence" value="ECO:0007669"/>
    <property type="project" value="UniProtKB-KW"/>
</dbReference>
<name>A0A356W3X6_9PROT</name>
<dbReference type="InterPro" id="IPR023057">
    <property type="entry name" value="GlnE"/>
</dbReference>
<reference evidence="9 10" key="1">
    <citation type="journal article" date="2018" name="Nat. Biotechnol.">
        <title>A standardized bacterial taxonomy based on genome phylogeny substantially revises the tree of life.</title>
        <authorList>
            <person name="Parks D.H."/>
            <person name="Chuvochina M."/>
            <person name="Waite D.W."/>
            <person name="Rinke C."/>
            <person name="Skarshewski A."/>
            <person name="Chaumeil P.A."/>
            <person name="Hugenholtz P."/>
        </authorList>
    </citation>
    <scope>NUCLEOTIDE SEQUENCE [LARGE SCALE GENOMIC DNA]</scope>
    <source>
        <strain evidence="9">UBA10378</strain>
    </source>
</reference>
<dbReference type="Pfam" id="PF03710">
    <property type="entry name" value="GlnE"/>
    <property type="match status" value="1"/>
</dbReference>
<dbReference type="CDD" id="cd05401">
    <property type="entry name" value="NT_GlnE_GlnD_like"/>
    <property type="match status" value="1"/>
</dbReference>
<keyword evidence="2 9" id="KW-0548">Nucleotidyltransferase</keyword>